<dbReference type="Pfam" id="PF03466">
    <property type="entry name" value="LysR_substrate"/>
    <property type="match status" value="1"/>
</dbReference>
<dbReference type="PRINTS" id="PR00039">
    <property type="entry name" value="HTHLYSR"/>
</dbReference>
<name>A0A3S0J8F8_9BACT</name>
<sequence length="311" mass="33945">MHGNATFAAINAEAASMNLHHIRYFLRLADKLHYWQTADELGITQSSLSRHVQALEQELGCRLLQRSQRRVRLTEAGQLLQAEWTRLLAELDAVHRYARLVSAGEVGRLRLGHVGSVAPQWLPRLLTAFAARCPQVQLELLEVGAAQSEQLLLTYQLDLGFWREPAQNPALESTAVFSEPLVLVLPAAHPVRAGTFTSLAALREERFILPSLGEEGAYGRALRQMFEGYGYEPQRTITSDFGATILSLVAAGLGVSVLPASYAGSPVAGLRFIPLPHHSTVYLTCRRNDPSAVVGNLRAEAARLAASPAVG</sequence>
<dbReference type="InterPro" id="IPR036390">
    <property type="entry name" value="WH_DNA-bd_sf"/>
</dbReference>
<dbReference type="InterPro" id="IPR036388">
    <property type="entry name" value="WH-like_DNA-bd_sf"/>
</dbReference>
<dbReference type="PROSITE" id="PS50931">
    <property type="entry name" value="HTH_LYSR"/>
    <property type="match status" value="1"/>
</dbReference>
<keyword evidence="2" id="KW-0805">Transcription regulation</keyword>
<evidence type="ECO:0000256" key="3">
    <source>
        <dbReference type="ARBA" id="ARBA00023125"/>
    </source>
</evidence>
<evidence type="ECO:0000313" key="6">
    <source>
        <dbReference type="EMBL" id="RTQ47872.1"/>
    </source>
</evidence>
<evidence type="ECO:0000256" key="4">
    <source>
        <dbReference type="ARBA" id="ARBA00023163"/>
    </source>
</evidence>
<dbReference type="Pfam" id="PF00126">
    <property type="entry name" value="HTH_1"/>
    <property type="match status" value="1"/>
</dbReference>
<dbReference type="SUPFAM" id="SSF46785">
    <property type="entry name" value="Winged helix' DNA-binding domain"/>
    <property type="match status" value="1"/>
</dbReference>
<dbReference type="GO" id="GO:0032993">
    <property type="term" value="C:protein-DNA complex"/>
    <property type="evidence" value="ECO:0007669"/>
    <property type="project" value="TreeGrafter"/>
</dbReference>
<dbReference type="SUPFAM" id="SSF53850">
    <property type="entry name" value="Periplasmic binding protein-like II"/>
    <property type="match status" value="1"/>
</dbReference>
<dbReference type="OrthoDB" id="9803735at2"/>
<comment type="similarity">
    <text evidence="1">Belongs to the LysR transcriptional regulatory family.</text>
</comment>
<keyword evidence="3" id="KW-0238">DNA-binding</keyword>
<reference evidence="6 7" key="1">
    <citation type="submission" date="2018-12" db="EMBL/GenBank/DDBJ databases">
        <title>Hymenobacter gummosus sp. nov., isolated from a spring.</title>
        <authorList>
            <person name="Nie L."/>
        </authorList>
    </citation>
    <scope>NUCLEOTIDE SEQUENCE [LARGE SCALE GENOMIC DNA]</scope>
    <source>
        <strain evidence="6 7">KCTC 52166</strain>
    </source>
</reference>
<comment type="caution">
    <text evidence="6">The sequence shown here is derived from an EMBL/GenBank/DDBJ whole genome shotgun (WGS) entry which is preliminary data.</text>
</comment>
<dbReference type="PANTHER" id="PTHR30346">
    <property type="entry name" value="TRANSCRIPTIONAL DUAL REGULATOR HCAR-RELATED"/>
    <property type="match status" value="1"/>
</dbReference>
<evidence type="ECO:0000313" key="7">
    <source>
        <dbReference type="Proteomes" id="UP000282184"/>
    </source>
</evidence>
<dbReference type="FunFam" id="1.10.10.10:FF:000001">
    <property type="entry name" value="LysR family transcriptional regulator"/>
    <property type="match status" value="1"/>
</dbReference>
<dbReference type="InterPro" id="IPR000847">
    <property type="entry name" value="LysR_HTH_N"/>
</dbReference>
<dbReference type="Gene3D" id="1.10.10.10">
    <property type="entry name" value="Winged helix-like DNA-binding domain superfamily/Winged helix DNA-binding domain"/>
    <property type="match status" value="1"/>
</dbReference>
<dbReference type="EMBL" id="RXOF01000011">
    <property type="protein sequence ID" value="RTQ47872.1"/>
    <property type="molecule type" value="Genomic_DNA"/>
</dbReference>
<dbReference type="Gene3D" id="3.40.190.10">
    <property type="entry name" value="Periplasmic binding protein-like II"/>
    <property type="match status" value="2"/>
</dbReference>
<dbReference type="PANTHER" id="PTHR30346:SF17">
    <property type="entry name" value="LYSR FAMILY TRANSCRIPTIONAL REGULATOR"/>
    <property type="match status" value="1"/>
</dbReference>
<dbReference type="Proteomes" id="UP000282184">
    <property type="component" value="Unassembled WGS sequence"/>
</dbReference>
<keyword evidence="4" id="KW-0804">Transcription</keyword>
<evidence type="ECO:0000259" key="5">
    <source>
        <dbReference type="PROSITE" id="PS50931"/>
    </source>
</evidence>
<keyword evidence="7" id="KW-1185">Reference proteome</keyword>
<dbReference type="AlphaFoldDB" id="A0A3S0J8F8"/>
<feature type="domain" description="HTH lysR-type" evidence="5">
    <location>
        <begin position="17"/>
        <end position="74"/>
    </location>
</feature>
<organism evidence="6 7">
    <name type="scientific">Hymenobacter gummosus</name>
    <dbReference type="NCBI Taxonomy" id="1776032"/>
    <lineage>
        <taxon>Bacteria</taxon>
        <taxon>Pseudomonadati</taxon>
        <taxon>Bacteroidota</taxon>
        <taxon>Cytophagia</taxon>
        <taxon>Cytophagales</taxon>
        <taxon>Hymenobacteraceae</taxon>
        <taxon>Hymenobacter</taxon>
    </lineage>
</organism>
<dbReference type="InterPro" id="IPR005119">
    <property type="entry name" value="LysR_subst-bd"/>
</dbReference>
<accession>A0A3S0J8F8</accession>
<evidence type="ECO:0000256" key="1">
    <source>
        <dbReference type="ARBA" id="ARBA00009437"/>
    </source>
</evidence>
<proteinExistence type="inferred from homology"/>
<dbReference type="CDD" id="cd08414">
    <property type="entry name" value="PBP2_LTTR_aromatics_like"/>
    <property type="match status" value="1"/>
</dbReference>
<evidence type="ECO:0000256" key="2">
    <source>
        <dbReference type="ARBA" id="ARBA00023015"/>
    </source>
</evidence>
<gene>
    <name evidence="6" type="ORF">EJV47_18305</name>
</gene>
<protein>
    <submittedName>
        <fullName evidence="6">LysR family transcriptional regulator</fullName>
    </submittedName>
</protein>
<dbReference type="GO" id="GO:0003700">
    <property type="term" value="F:DNA-binding transcription factor activity"/>
    <property type="evidence" value="ECO:0007669"/>
    <property type="project" value="InterPro"/>
</dbReference>
<dbReference type="GO" id="GO:0003677">
    <property type="term" value="F:DNA binding"/>
    <property type="evidence" value="ECO:0007669"/>
    <property type="project" value="UniProtKB-KW"/>
</dbReference>